<feature type="domain" description="DNA helicase Pif1-like DEAD-box helicase" evidence="2">
    <location>
        <begin position="485"/>
        <end position="708"/>
    </location>
</feature>
<protein>
    <recommendedName>
        <fullName evidence="1">ATP-dependent DNA helicase</fullName>
        <ecNumber evidence="1">5.6.2.3</ecNumber>
    </recommendedName>
</protein>
<keyword evidence="1" id="KW-0234">DNA repair</keyword>
<keyword evidence="1" id="KW-0547">Nucleotide-binding</keyword>
<dbReference type="GO" id="GO:0005524">
    <property type="term" value="F:ATP binding"/>
    <property type="evidence" value="ECO:0007669"/>
    <property type="project" value="UniProtKB-KW"/>
</dbReference>
<organism evidence="4 5">
    <name type="scientific">Zea mays</name>
    <name type="common">Maize</name>
    <dbReference type="NCBI Taxonomy" id="4577"/>
    <lineage>
        <taxon>Eukaryota</taxon>
        <taxon>Viridiplantae</taxon>
        <taxon>Streptophyta</taxon>
        <taxon>Embryophyta</taxon>
        <taxon>Tracheophyta</taxon>
        <taxon>Spermatophyta</taxon>
        <taxon>Magnoliopsida</taxon>
        <taxon>Liliopsida</taxon>
        <taxon>Poales</taxon>
        <taxon>Poaceae</taxon>
        <taxon>PACMAD clade</taxon>
        <taxon>Panicoideae</taxon>
        <taxon>Andropogonodae</taxon>
        <taxon>Andropogoneae</taxon>
        <taxon>Tripsacinae</taxon>
        <taxon>Zea</taxon>
    </lineage>
</organism>
<comment type="catalytic activity">
    <reaction evidence="1">
        <text>ATP + H2O = ADP + phosphate + H(+)</text>
        <dbReference type="Rhea" id="RHEA:13065"/>
        <dbReference type="ChEBI" id="CHEBI:15377"/>
        <dbReference type="ChEBI" id="CHEBI:15378"/>
        <dbReference type="ChEBI" id="CHEBI:30616"/>
        <dbReference type="ChEBI" id="CHEBI:43474"/>
        <dbReference type="ChEBI" id="CHEBI:456216"/>
        <dbReference type="EC" id="5.6.2.3"/>
    </reaction>
</comment>
<feature type="non-terminal residue" evidence="4">
    <location>
        <position position="1"/>
    </location>
</feature>
<gene>
    <name evidence="4" type="primary">pif1_63</name>
    <name evidence="4" type="ORF">Zm00014a_042443</name>
</gene>
<dbReference type="InterPro" id="IPR010285">
    <property type="entry name" value="DNA_helicase_pif1-like_DEAD"/>
</dbReference>
<dbReference type="GO" id="GO:0043139">
    <property type="term" value="F:5'-3' DNA helicase activity"/>
    <property type="evidence" value="ECO:0007669"/>
    <property type="project" value="UniProtKB-EC"/>
</dbReference>
<keyword evidence="1 4" id="KW-0347">Helicase</keyword>
<dbReference type="EC" id="5.6.2.3" evidence="1"/>
<keyword evidence="1" id="KW-0067">ATP-binding</keyword>
<dbReference type="SUPFAM" id="SSF52540">
    <property type="entry name" value="P-loop containing nucleoside triphosphate hydrolases"/>
    <property type="match status" value="2"/>
</dbReference>
<dbReference type="PANTHER" id="PTHR10492:SF90">
    <property type="entry name" value="ATP-DEPENDENT DNA HELICASE"/>
    <property type="match status" value="1"/>
</dbReference>
<keyword evidence="1" id="KW-0233">DNA recombination</keyword>
<name>A0A3L6DW12_MAIZE</name>
<dbReference type="Gene3D" id="3.40.50.300">
    <property type="entry name" value="P-loop containing nucleotide triphosphate hydrolases"/>
    <property type="match status" value="2"/>
</dbReference>
<evidence type="ECO:0000256" key="1">
    <source>
        <dbReference type="RuleBase" id="RU363044"/>
    </source>
</evidence>
<evidence type="ECO:0000313" key="4">
    <source>
        <dbReference type="EMBL" id="PWZ12916.1"/>
    </source>
</evidence>
<feature type="domain" description="DNA helicase Pif1-like 2B" evidence="3">
    <location>
        <begin position="808"/>
        <end position="854"/>
    </location>
</feature>
<dbReference type="CDD" id="cd18809">
    <property type="entry name" value="SF1_C_RecD"/>
    <property type="match status" value="1"/>
</dbReference>
<keyword evidence="1" id="KW-0227">DNA damage</keyword>
<dbReference type="EMBL" id="NCVQ01000008">
    <property type="protein sequence ID" value="PWZ12916.1"/>
    <property type="molecule type" value="Genomic_DNA"/>
</dbReference>
<evidence type="ECO:0000259" key="3">
    <source>
        <dbReference type="Pfam" id="PF21530"/>
    </source>
</evidence>
<dbReference type="AlphaFoldDB" id="A0A3L6DW12"/>
<evidence type="ECO:0000259" key="2">
    <source>
        <dbReference type="Pfam" id="PF05970"/>
    </source>
</evidence>
<dbReference type="GO" id="GO:0006310">
    <property type="term" value="P:DNA recombination"/>
    <property type="evidence" value="ECO:0007669"/>
    <property type="project" value="UniProtKB-KW"/>
</dbReference>
<comment type="cofactor">
    <cofactor evidence="1">
        <name>Mg(2+)</name>
        <dbReference type="ChEBI" id="CHEBI:18420"/>
    </cofactor>
</comment>
<dbReference type="Pfam" id="PF21530">
    <property type="entry name" value="Pif1_2B_dom"/>
    <property type="match status" value="1"/>
</dbReference>
<dbReference type="PANTHER" id="PTHR10492">
    <property type="match status" value="1"/>
</dbReference>
<comment type="similarity">
    <text evidence="1">Belongs to the helicase family.</text>
</comment>
<dbReference type="InterPro" id="IPR027417">
    <property type="entry name" value="P-loop_NTPase"/>
</dbReference>
<dbReference type="Proteomes" id="UP000251960">
    <property type="component" value="Chromosome 7"/>
</dbReference>
<accession>A0A3L6DW12</accession>
<dbReference type="GO" id="GO:0000723">
    <property type="term" value="P:telomere maintenance"/>
    <property type="evidence" value="ECO:0007669"/>
    <property type="project" value="InterPro"/>
</dbReference>
<dbReference type="GO" id="GO:0006281">
    <property type="term" value="P:DNA repair"/>
    <property type="evidence" value="ECO:0007669"/>
    <property type="project" value="UniProtKB-KW"/>
</dbReference>
<dbReference type="Pfam" id="PF05970">
    <property type="entry name" value="PIF1"/>
    <property type="match status" value="1"/>
</dbReference>
<proteinExistence type="inferred from homology"/>
<dbReference type="GO" id="GO:0016887">
    <property type="term" value="F:ATP hydrolysis activity"/>
    <property type="evidence" value="ECO:0007669"/>
    <property type="project" value="RHEA"/>
</dbReference>
<comment type="caution">
    <text evidence="4">The sequence shown here is derived from an EMBL/GenBank/DDBJ whole genome shotgun (WGS) entry which is preliminary data.</text>
</comment>
<dbReference type="InterPro" id="IPR049163">
    <property type="entry name" value="Pif1-like_2B_dom"/>
</dbReference>
<sequence length="978" mass="112221">IHAVLHTIEFQKRGLPHAHIIFWVSTDTTQPTAEFINSFITAEIPDPANDPLGYALLAEHMVHGPCGSYNHNSPCMKRNHCSKHYPKLFQTETVVDTNGFAVYKRASNARFVIKSNTRLDNRWIVPHNMTLLKKYQAHINVEWCNKSIFIKYLFKYVTKGPDCSKLYLQRVLDGQDTPIDEETNTRNEVKEYLDARFICPYDSCWRIFGFEIHRHFPPVARLPVHLPNENYITYHANTNMSHILSQEYLRRTMLTEWFVANQVHESARSLTYTDFPSEWRWDEKKRSWEQRHRHGSIGRIHFVHPSAGERYYLRMLLMIVKGAQGYESLRTYNNILYPTFKEACKTHGLLEDDQEWYNAFDEAASWATSSQLRHLFVTMLLFCEVGDEFSFFEKVWRLLADDIQYNARQLLNHPSYQMSDEALKNQLIEELTTLFNRRGSRIQDFNLPIRSDLYNQLSSNRFIDDELSYDIDAMHTESEILVSRLNSEQLHAFTTITETVLSNKPGFFFVSGYGGTGKTYLWNSIITFLRSRKQIVLSVASSGVASLLLPGGRTTHSRFKIPCELDETTVCDIKCGTMLCQLVQAASLVIWDEALMTHRFAFEALDRSFRDILATSSPATRDLPFGGKVIVLGGDFRQTLPVIEGGSRSEIVNAAIINSALWSHVHILHLTQNMRLLGPTLAQEEQENLSRFSKWMLDVGEGKINATAQAGEDEPTWIQIPDELLLLPQGDKIACIVDKIYDDLNKNYMQLEYLKDRAILTPTNDIVDSINEHIVSLIPEETKEYLSCDKVIKAPNTHESYDLLYPIEFLNTLNGNSFPQHRIVLKKGTPVMLLRNLNQSEGLCNGTRLIITSLGDKVIEGQIMTGTHKSKIVLIPRISLALKNTKWPFVLQRRQYPIKVCYAMTINKSQGQTLSKVGVYLKKPVFTHGQLYVAISRVTSQNGLFILIEDDSGNCSTKTRNIVYKEVFRRITIQGIDG</sequence>
<evidence type="ECO:0000313" key="5">
    <source>
        <dbReference type="Proteomes" id="UP000251960"/>
    </source>
</evidence>
<reference evidence="4 5" key="1">
    <citation type="journal article" date="2018" name="Nat. Genet.">
        <title>Extensive intraspecific gene order and gene structural variations between Mo17 and other maize genomes.</title>
        <authorList>
            <person name="Sun S."/>
            <person name="Zhou Y."/>
            <person name="Chen J."/>
            <person name="Shi J."/>
            <person name="Zhao H."/>
            <person name="Zhao H."/>
            <person name="Song W."/>
            <person name="Zhang M."/>
            <person name="Cui Y."/>
            <person name="Dong X."/>
            <person name="Liu H."/>
            <person name="Ma X."/>
            <person name="Jiao Y."/>
            <person name="Wang B."/>
            <person name="Wei X."/>
            <person name="Stein J.C."/>
            <person name="Glaubitz J.C."/>
            <person name="Lu F."/>
            <person name="Yu G."/>
            <person name="Liang C."/>
            <person name="Fengler K."/>
            <person name="Li B."/>
            <person name="Rafalski A."/>
            <person name="Schnable P.S."/>
            <person name="Ware D.H."/>
            <person name="Buckler E.S."/>
            <person name="Lai J."/>
        </authorList>
    </citation>
    <scope>NUCLEOTIDE SEQUENCE [LARGE SCALE GENOMIC DNA]</scope>
    <source>
        <strain evidence="5">cv. Missouri 17</strain>
        <tissue evidence="4">Seedling</tissue>
    </source>
</reference>
<keyword evidence="1" id="KW-0378">Hydrolase</keyword>